<accession>A0ABQ5YRD7</accession>
<dbReference type="InterPro" id="IPR007396">
    <property type="entry name" value="TR_PAI2-type"/>
</dbReference>
<dbReference type="PANTHER" id="PTHR35802">
    <property type="entry name" value="PROTEASE SYNTHASE AND SPORULATION PROTEIN PAI 2"/>
    <property type="match status" value="1"/>
</dbReference>
<comment type="caution">
    <text evidence="1">The sequence shown here is derived from an EMBL/GenBank/DDBJ whole genome shotgun (WGS) entry which is preliminary data.</text>
</comment>
<dbReference type="Gene3D" id="2.30.110.10">
    <property type="entry name" value="Electron Transport, Fmn-binding Protein, Chain A"/>
    <property type="match status" value="1"/>
</dbReference>
<dbReference type="PIRSF" id="PIRSF010372">
    <property type="entry name" value="PaiB"/>
    <property type="match status" value="1"/>
</dbReference>
<protein>
    <submittedName>
        <fullName evidence="1">Transcriptional regulator</fullName>
    </submittedName>
</protein>
<evidence type="ECO:0000313" key="1">
    <source>
        <dbReference type="EMBL" id="GLR25007.1"/>
    </source>
</evidence>
<dbReference type="RefSeq" id="WP_284279290.1">
    <property type="nucleotide sequence ID" value="NZ_BSOJ01000001.1"/>
</dbReference>
<reference evidence="2" key="1">
    <citation type="journal article" date="2019" name="Int. J. Syst. Evol. Microbiol.">
        <title>The Global Catalogue of Microorganisms (GCM) 10K type strain sequencing project: providing services to taxonomists for standard genome sequencing and annotation.</title>
        <authorList>
            <consortium name="The Broad Institute Genomics Platform"/>
            <consortium name="The Broad Institute Genome Sequencing Center for Infectious Disease"/>
            <person name="Wu L."/>
            <person name="Ma J."/>
        </authorList>
    </citation>
    <scope>NUCLEOTIDE SEQUENCE [LARGE SCALE GENOMIC DNA]</scope>
    <source>
        <strain evidence="2">NBRC 105857</strain>
    </source>
</reference>
<dbReference type="InterPro" id="IPR012349">
    <property type="entry name" value="Split_barrel_FMN-bd"/>
</dbReference>
<dbReference type="PANTHER" id="PTHR35802:SF1">
    <property type="entry name" value="PROTEASE SYNTHASE AND SPORULATION PROTEIN PAI 2"/>
    <property type="match status" value="1"/>
</dbReference>
<organism evidence="1 2">
    <name type="scientific">Limnobacter litoralis</name>
    <dbReference type="NCBI Taxonomy" id="481366"/>
    <lineage>
        <taxon>Bacteria</taxon>
        <taxon>Pseudomonadati</taxon>
        <taxon>Pseudomonadota</taxon>
        <taxon>Betaproteobacteria</taxon>
        <taxon>Burkholderiales</taxon>
        <taxon>Burkholderiaceae</taxon>
        <taxon>Limnobacter</taxon>
    </lineage>
</organism>
<proteinExistence type="predicted"/>
<gene>
    <name evidence="1" type="ORF">GCM10007875_00940</name>
</gene>
<keyword evidence="2" id="KW-1185">Reference proteome</keyword>
<name>A0ABQ5YRD7_9BURK</name>
<sequence>MLYNPSAFQEQDPEIIHAFIQAQGKGLFITSEANGLQSTFLPFVLYPHEGKNGVLRAHFARGNAHWKELRENTQCLVVFAGENGYITPSWYATKAQSGKVVPTWNYEMVEVRGVATAVEDTGWLRRLLTDLTKQHERTRPEPWHLDDAPPDFLAVQLKGIVGLEIVIHEIEGKWKMSQNKTAEDRSGVVVGLSDEADPHHNPELAALVNTRMKR</sequence>
<dbReference type="Proteomes" id="UP001156664">
    <property type="component" value="Unassembled WGS sequence"/>
</dbReference>
<dbReference type="EMBL" id="BSOJ01000001">
    <property type="protein sequence ID" value="GLR25007.1"/>
    <property type="molecule type" value="Genomic_DNA"/>
</dbReference>
<evidence type="ECO:0000313" key="2">
    <source>
        <dbReference type="Proteomes" id="UP001156664"/>
    </source>
</evidence>
<dbReference type="Pfam" id="PF04299">
    <property type="entry name" value="FMN_bind_2"/>
    <property type="match status" value="1"/>
</dbReference>
<dbReference type="SUPFAM" id="SSF50475">
    <property type="entry name" value="FMN-binding split barrel"/>
    <property type="match status" value="1"/>
</dbReference>